<accession>A0AA40BD66</accession>
<keyword evidence="1" id="KW-0677">Repeat</keyword>
<dbReference type="InterPro" id="IPR002110">
    <property type="entry name" value="Ankyrin_rpt"/>
</dbReference>
<protein>
    <submittedName>
        <fullName evidence="4">Ankyrin repeat-containing domain protein</fullName>
    </submittedName>
</protein>
<feature type="repeat" description="ANK" evidence="3">
    <location>
        <begin position="23"/>
        <end position="55"/>
    </location>
</feature>
<evidence type="ECO:0000256" key="2">
    <source>
        <dbReference type="ARBA" id="ARBA00023043"/>
    </source>
</evidence>
<keyword evidence="2 3" id="KW-0040">ANK repeat</keyword>
<evidence type="ECO:0000313" key="4">
    <source>
        <dbReference type="EMBL" id="KAK0732057.1"/>
    </source>
</evidence>
<evidence type="ECO:0000313" key="5">
    <source>
        <dbReference type="Proteomes" id="UP001172102"/>
    </source>
</evidence>
<dbReference type="PROSITE" id="PS50088">
    <property type="entry name" value="ANK_REPEAT"/>
    <property type="match status" value="1"/>
</dbReference>
<dbReference type="AlphaFoldDB" id="A0AA40BD66"/>
<evidence type="ECO:0000256" key="1">
    <source>
        <dbReference type="ARBA" id="ARBA00022737"/>
    </source>
</evidence>
<dbReference type="EMBL" id="JAUKUA010000001">
    <property type="protein sequence ID" value="KAK0732057.1"/>
    <property type="molecule type" value="Genomic_DNA"/>
</dbReference>
<gene>
    <name evidence="4" type="ORF">B0H67DRAFT_477840</name>
</gene>
<sequence length="55" mass="5712">MNGLDLVKMLVENGADVGAKGPEGYSALHAAVSKGSKEIVNLLLRYGADPNAKDI</sequence>
<proteinExistence type="predicted"/>
<dbReference type="PANTHER" id="PTHR24171">
    <property type="entry name" value="ANKYRIN REPEAT DOMAIN-CONTAINING PROTEIN 39-RELATED"/>
    <property type="match status" value="1"/>
</dbReference>
<dbReference type="Pfam" id="PF12796">
    <property type="entry name" value="Ank_2"/>
    <property type="match status" value="1"/>
</dbReference>
<evidence type="ECO:0000256" key="3">
    <source>
        <dbReference type="PROSITE-ProRule" id="PRU00023"/>
    </source>
</evidence>
<dbReference type="SMART" id="SM00248">
    <property type="entry name" value="ANK"/>
    <property type="match status" value="1"/>
</dbReference>
<dbReference type="PROSITE" id="PS50297">
    <property type="entry name" value="ANK_REP_REGION"/>
    <property type="match status" value="1"/>
</dbReference>
<organism evidence="4 5">
    <name type="scientific">Lasiosphaeris hirsuta</name>
    <dbReference type="NCBI Taxonomy" id="260670"/>
    <lineage>
        <taxon>Eukaryota</taxon>
        <taxon>Fungi</taxon>
        <taxon>Dikarya</taxon>
        <taxon>Ascomycota</taxon>
        <taxon>Pezizomycotina</taxon>
        <taxon>Sordariomycetes</taxon>
        <taxon>Sordariomycetidae</taxon>
        <taxon>Sordariales</taxon>
        <taxon>Lasiosphaeriaceae</taxon>
        <taxon>Lasiosphaeris</taxon>
    </lineage>
</organism>
<comment type="caution">
    <text evidence="4">The sequence shown here is derived from an EMBL/GenBank/DDBJ whole genome shotgun (WGS) entry which is preliminary data.</text>
</comment>
<dbReference type="InterPro" id="IPR036770">
    <property type="entry name" value="Ankyrin_rpt-contain_sf"/>
</dbReference>
<name>A0AA40BD66_9PEZI</name>
<keyword evidence="5" id="KW-1185">Reference proteome</keyword>
<dbReference type="SUPFAM" id="SSF48403">
    <property type="entry name" value="Ankyrin repeat"/>
    <property type="match status" value="1"/>
</dbReference>
<reference evidence="4" key="1">
    <citation type="submission" date="2023-06" db="EMBL/GenBank/DDBJ databases">
        <title>Genome-scale phylogeny and comparative genomics of the fungal order Sordariales.</title>
        <authorList>
            <consortium name="Lawrence Berkeley National Laboratory"/>
            <person name="Hensen N."/>
            <person name="Bonometti L."/>
            <person name="Westerberg I."/>
            <person name="Brannstrom I.O."/>
            <person name="Guillou S."/>
            <person name="Cros-Aarteil S."/>
            <person name="Calhoun S."/>
            <person name="Haridas S."/>
            <person name="Kuo A."/>
            <person name="Mondo S."/>
            <person name="Pangilinan J."/>
            <person name="Riley R."/>
            <person name="Labutti K."/>
            <person name="Andreopoulos B."/>
            <person name="Lipzen A."/>
            <person name="Chen C."/>
            <person name="Yanf M."/>
            <person name="Daum C."/>
            <person name="Ng V."/>
            <person name="Clum A."/>
            <person name="Steindorff A."/>
            <person name="Ohm R."/>
            <person name="Martin F."/>
            <person name="Silar P."/>
            <person name="Natvig D."/>
            <person name="Lalanne C."/>
            <person name="Gautier V."/>
            <person name="Ament-Velasquez S.L."/>
            <person name="Kruys A."/>
            <person name="Hutchinson M.I."/>
            <person name="Powell A.J."/>
            <person name="Barry K."/>
            <person name="Miller A.N."/>
            <person name="Grigoriev I.V."/>
            <person name="Debuchy R."/>
            <person name="Gladieux P."/>
            <person name="Thoren M.H."/>
            <person name="Johannesson H."/>
        </authorList>
    </citation>
    <scope>NUCLEOTIDE SEQUENCE</scope>
    <source>
        <strain evidence="4">SMH4607-1</strain>
    </source>
</reference>
<dbReference type="Proteomes" id="UP001172102">
    <property type="component" value="Unassembled WGS sequence"/>
</dbReference>
<dbReference type="Gene3D" id="1.25.40.20">
    <property type="entry name" value="Ankyrin repeat-containing domain"/>
    <property type="match status" value="1"/>
</dbReference>